<dbReference type="Pfam" id="PF01761">
    <property type="entry name" value="DHQ_synthase"/>
    <property type="match status" value="1"/>
</dbReference>
<feature type="domain" description="NADP-dependent oxidoreductase" evidence="1">
    <location>
        <begin position="27"/>
        <end position="303"/>
    </location>
</feature>
<evidence type="ECO:0000313" key="5">
    <source>
        <dbReference type="Proteomes" id="UP000751190"/>
    </source>
</evidence>
<evidence type="ECO:0000259" key="2">
    <source>
        <dbReference type="Pfam" id="PF01761"/>
    </source>
</evidence>
<dbReference type="GO" id="GO:0016491">
    <property type="term" value="F:oxidoreductase activity"/>
    <property type="evidence" value="ECO:0007669"/>
    <property type="project" value="InterPro"/>
</dbReference>
<feature type="domain" description="3-dehydroquinate synthase N-terminal" evidence="2">
    <location>
        <begin position="433"/>
        <end position="538"/>
    </location>
</feature>
<dbReference type="Gene3D" id="1.20.1090.10">
    <property type="entry name" value="Dehydroquinate synthase-like - alpha domain"/>
    <property type="match status" value="1"/>
</dbReference>
<evidence type="ECO:0000313" key="4">
    <source>
        <dbReference type="EMBL" id="KAG8466660.1"/>
    </source>
</evidence>
<comment type="caution">
    <text evidence="4">The sequence shown here is derived from an EMBL/GenBank/DDBJ whole genome shotgun (WGS) entry which is preliminary data.</text>
</comment>
<dbReference type="PRINTS" id="PR00069">
    <property type="entry name" value="ALDKETRDTASE"/>
</dbReference>
<evidence type="ECO:0008006" key="6">
    <source>
        <dbReference type="Google" id="ProtNLM"/>
    </source>
</evidence>
<proteinExistence type="predicted"/>
<dbReference type="EMBL" id="JAGTXO010000007">
    <property type="protein sequence ID" value="KAG8466660.1"/>
    <property type="molecule type" value="Genomic_DNA"/>
</dbReference>
<evidence type="ECO:0000259" key="1">
    <source>
        <dbReference type="Pfam" id="PF00248"/>
    </source>
</evidence>
<dbReference type="CDD" id="cd19071">
    <property type="entry name" value="AKR_AKR1-5-like"/>
    <property type="match status" value="1"/>
</dbReference>
<dbReference type="PROSITE" id="PS00062">
    <property type="entry name" value="ALDOKETO_REDUCTASE_2"/>
    <property type="match status" value="1"/>
</dbReference>
<dbReference type="InterPro" id="IPR023210">
    <property type="entry name" value="NADP_OxRdtase_dom"/>
</dbReference>
<dbReference type="SUPFAM" id="SSF51430">
    <property type="entry name" value="NAD(P)-linked oxidoreductase"/>
    <property type="match status" value="1"/>
</dbReference>
<dbReference type="OrthoDB" id="197068at2759"/>
<gene>
    <name evidence="4" type="ORF">KFE25_008039</name>
</gene>
<organism evidence="4 5">
    <name type="scientific">Diacronema lutheri</name>
    <name type="common">Unicellular marine alga</name>
    <name type="synonym">Monochrysis lutheri</name>
    <dbReference type="NCBI Taxonomy" id="2081491"/>
    <lineage>
        <taxon>Eukaryota</taxon>
        <taxon>Haptista</taxon>
        <taxon>Haptophyta</taxon>
        <taxon>Pavlovophyceae</taxon>
        <taxon>Pavlovales</taxon>
        <taxon>Pavlovaceae</taxon>
        <taxon>Diacronema</taxon>
    </lineage>
</organism>
<accession>A0A8J5XWB6</accession>
<dbReference type="InterPro" id="IPR036812">
    <property type="entry name" value="NAD(P)_OxRdtase_dom_sf"/>
</dbReference>
<name>A0A8J5XWB6_DIALT</name>
<protein>
    <recommendedName>
        <fullName evidence="6">NADP-dependent oxidoreductase domain-containing protein</fullName>
    </recommendedName>
</protein>
<dbReference type="InterPro" id="IPR056179">
    <property type="entry name" value="DHQS_C"/>
</dbReference>
<dbReference type="GO" id="GO:0016829">
    <property type="term" value="F:lyase activity"/>
    <property type="evidence" value="ECO:0007669"/>
    <property type="project" value="UniProtKB-KW"/>
</dbReference>
<dbReference type="PROSITE" id="PS00798">
    <property type="entry name" value="ALDOKETO_REDUCTASE_1"/>
    <property type="match status" value="1"/>
</dbReference>
<keyword evidence="5" id="KW-1185">Reference proteome</keyword>
<dbReference type="Pfam" id="PF24621">
    <property type="entry name" value="DHQS_C"/>
    <property type="match status" value="1"/>
</dbReference>
<dbReference type="SUPFAM" id="SSF56796">
    <property type="entry name" value="Dehydroquinate synthase-like"/>
    <property type="match status" value="1"/>
</dbReference>
<evidence type="ECO:0000259" key="3">
    <source>
        <dbReference type="Pfam" id="PF24621"/>
    </source>
</evidence>
<dbReference type="PROSITE" id="PS00063">
    <property type="entry name" value="ALDOKETO_REDUCTASE_3"/>
    <property type="match status" value="1"/>
</dbReference>
<dbReference type="InterPro" id="IPR030960">
    <property type="entry name" value="DHQS/DOIS_N"/>
</dbReference>
<dbReference type="PANTHER" id="PTHR11732">
    <property type="entry name" value="ALDO/KETO REDUCTASE"/>
    <property type="match status" value="1"/>
</dbReference>
<dbReference type="Gene3D" id="3.40.50.1970">
    <property type="match status" value="1"/>
</dbReference>
<reference evidence="4" key="1">
    <citation type="submission" date="2021-05" db="EMBL/GenBank/DDBJ databases">
        <title>The genome of the haptophyte Pavlova lutheri (Diacronema luteri, Pavlovales) - a model for lipid biosynthesis in eukaryotic algae.</title>
        <authorList>
            <person name="Hulatt C.J."/>
            <person name="Posewitz M.C."/>
        </authorList>
    </citation>
    <scope>NUCLEOTIDE SEQUENCE</scope>
    <source>
        <strain evidence="4">NIVA-4/92</strain>
    </source>
</reference>
<dbReference type="Gene3D" id="3.20.20.100">
    <property type="entry name" value="NADP-dependent oxidoreductase domain"/>
    <property type="match status" value="1"/>
</dbReference>
<dbReference type="AlphaFoldDB" id="A0A8J5XWB6"/>
<dbReference type="InterPro" id="IPR020471">
    <property type="entry name" value="AKR"/>
</dbReference>
<feature type="domain" description="3-dehydroquinate synthase C-terminal" evidence="3">
    <location>
        <begin position="542"/>
        <end position="693"/>
    </location>
</feature>
<dbReference type="InterPro" id="IPR018170">
    <property type="entry name" value="Aldo/ket_reductase_CS"/>
</dbReference>
<sequence length="803" mass="87370">MCQERVAFPFPIVDMSTTVIRRPPLVGLGTFNRFQDADAVGEAVSVAIRAGYRHFDCASLYGNEKAVGKAFAAALKAGEVTRDQLYVVSKLWCSDAAPEDVEAACRKTLDDLGLEYLDNYTMHWPVQMTKDSKVVDGKHEFSIVHQGDRKALAATWRAMEALVDAGLVRSLGVSNFDVRMLGELMQDCKIAPISNQFEMHPFLPQRELVAYCEKANVHVVAYSPLGMGGPRSPQDPDLLGDSLVKHIAGEVGKSPAQVLLRWALQRGASAIPKSLTPERIVQNRDVLDWALSSSQMERLDSLDIGYRFIEVPYFNFDQRPPSNVNTAPPGQALVKEGYVDEYGFYRNYFAREGKELRTEVIIRRGLLEPDELASNGRHLLPEKCWAAPIHVVTDEAVSALYGDQVVEGLTAAGFQVHKVVIETDVDESGETSTEHFKTVESLMRCSDLILERGITKHSAIVSLGGGVVNNLAGVLAGMLYRGITLVHLPTTTMSAFDAALDFKQAINHSLGKNLLGCYYPATTIAIDPDCLATLSERHSLNGVGEALKHGLTQSVELTDMIVRPLREGDPFKVIKDGAYMERLCRAALEIKAPTLDDYNNSDFNEFCPQYGHAIAHSVEHMSWSSKAHQPLLHGEAVAIGMCVSAEVAFLKGVCTRQVVDQHYDLVGATGLPTYVPRTMDIGPLIRQMRFDKHTVKNPTMGLVAQIGGMAMAPSGESYAFDASEAELTAAFEANMKRRDEDNVCGSCASIFATEIPTVPAPGAPAASSSDSGAAASPAADGSQIMSINSFVGHLGKELKLFGM</sequence>
<dbReference type="Pfam" id="PF00248">
    <property type="entry name" value="Aldo_ket_red"/>
    <property type="match status" value="1"/>
</dbReference>
<dbReference type="Proteomes" id="UP000751190">
    <property type="component" value="Unassembled WGS sequence"/>
</dbReference>